<evidence type="ECO:0000313" key="1">
    <source>
        <dbReference type="EMBL" id="HEC05396.1"/>
    </source>
</evidence>
<dbReference type="EMBL" id="DRLF01000036">
    <property type="protein sequence ID" value="HEC05396.1"/>
    <property type="molecule type" value="Genomic_DNA"/>
</dbReference>
<dbReference type="InterPro" id="IPR027417">
    <property type="entry name" value="P-loop_NTPase"/>
</dbReference>
<gene>
    <name evidence="1" type="ORF">ENJ12_00960</name>
</gene>
<organism evidence="1">
    <name type="scientific">Thiolapillus brandeum</name>
    <dbReference type="NCBI Taxonomy" id="1076588"/>
    <lineage>
        <taxon>Bacteria</taxon>
        <taxon>Pseudomonadati</taxon>
        <taxon>Pseudomonadota</taxon>
        <taxon>Gammaproteobacteria</taxon>
        <taxon>Chromatiales</taxon>
        <taxon>Sedimenticolaceae</taxon>
        <taxon>Thiolapillus</taxon>
    </lineage>
</organism>
<dbReference type="Proteomes" id="UP000886339">
    <property type="component" value="Unassembled WGS sequence"/>
</dbReference>
<name>A0A831RR09_9GAMM</name>
<sequence length="317" mass="36538">MTRETYRNSPWLDNRKACVDGVYHPISLDLLIPYHRQSQIQAPPRHYIFHTSHCCSTLLARCLDALTAFMALKEPVTLRQLSELKRNINFPVLEANGQWRQLVNLIESLLSRTGDSEVTALIKLTSICHNLIPDLLASDDARGIFLYSDLTSHMASMYKDKARIDTYLEVYFPYLVHDMGQLCAGSSIRPDSLETHEKLALMWVARILFYLRHRNQHAIAHLNSKQFLDHPRKTMNAVCDHLQVRVSSREIDAVITGPLLKHEAKWRNMQYDARSRHLEQNVIVRNHESEIQAAHDWASQWLPSPDLLEDIPGDLCS</sequence>
<accession>A0A831RR09</accession>
<proteinExistence type="predicted"/>
<comment type="caution">
    <text evidence="1">The sequence shown here is derived from an EMBL/GenBank/DDBJ whole genome shotgun (WGS) entry which is preliminary data.</text>
</comment>
<dbReference type="Gene3D" id="3.40.50.300">
    <property type="entry name" value="P-loop containing nucleotide triphosphate hydrolases"/>
    <property type="match status" value="1"/>
</dbReference>
<reference evidence="1" key="1">
    <citation type="journal article" date="2020" name="mSystems">
        <title>Genome- and Community-Level Interaction Insights into Carbon Utilization and Element Cycling Functions of Hydrothermarchaeota in Hydrothermal Sediment.</title>
        <authorList>
            <person name="Zhou Z."/>
            <person name="Liu Y."/>
            <person name="Xu W."/>
            <person name="Pan J."/>
            <person name="Luo Z.H."/>
            <person name="Li M."/>
        </authorList>
    </citation>
    <scope>NUCLEOTIDE SEQUENCE [LARGE SCALE GENOMIC DNA]</scope>
    <source>
        <strain evidence="1">HyVt-458</strain>
    </source>
</reference>
<protein>
    <submittedName>
        <fullName evidence="1">Uncharacterized protein</fullName>
    </submittedName>
</protein>
<dbReference type="SUPFAM" id="SSF52540">
    <property type="entry name" value="P-loop containing nucleoside triphosphate hydrolases"/>
    <property type="match status" value="1"/>
</dbReference>
<dbReference type="AlphaFoldDB" id="A0A831RR09"/>